<gene>
    <name evidence="13" type="ORF">Salat_2308500</name>
</gene>
<sequence>MGTGHRQFEPITKCNTEGRSNQTVAADLDGTLLVSRNAFAYFMLVALEAGSLIRAWFLLASVPFVYVVYLFVSESLAVRILIFITFSGLKIRDVELVAKSVLPKFYAEDVHPETWKVFNSFGKRYIVTANPRIMVEHFVKNYLGVDKVLGTELEVTKWGRATGFVKKPGVLVGDHKKMAIVKEFGTNVPDLGLGDRETDYDFMSICKEGLIVPRTRTEPLPRNKLLSTIIFHEGRLVHKPTPLVAFLTFLWMPFAIILSLVRVFLNIPMPGRIARCTFMMLGIKVIVKGTPPPPPRPGQGGLLLVCNHRTVLDPIVTAVALGRKITCVSYSISKLWEIIAPIKRVGLSREREKDTAIIKRLLEEGDLVICPEGTTCREPFLLRFSALFAELSDRIVPVAINTEQSVFYGTTTRGYKFLDPFFVFMNPRPTYEITFLNEVSPEFSVRGGKSGVEVANYVQSVIAGELGFQCTILTRKDKYAMMAGTDGRVQSK</sequence>
<evidence type="ECO:0000256" key="10">
    <source>
        <dbReference type="ARBA" id="ARBA00023315"/>
    </source>
</evidence>
<keyword evidence="14" id="KW-1185">Reference proteome</keyword>
<dbReference type="SMART" id="SM00563">
    <property type="entry name" value="PlsC"/>
    <property type="match status" value="1"/>
</dbReference>
<keyword evidence="8" id="KW-0444">Lipid biosynthesis</keyword>
<accession>A0AAE1XVX5</accession>
<dbReference type="Gene3D" id="3.40.50.1000">
    <property type="entry name" value="HAD superfamily/HAD-like"/>
    <property type="match status" value="1"/>
</dbReference>
<dbReference type="AlphaFoldDB" id="A0AAE1XVX5"/>
<dbReference type="FunFam" id="3.40.50.1000:FF:000134">
    <property type="entry name" value="Glycerol-3-phosphate 2-O-acyltransferase 6"/>
    <property type="match status" value="1"/>
</dbReference>
<comment type="subcellular location">
    <subcellularLocation>
        <location evidence="1">Membrane</location>
        <topology evidence="1">Multi-pass membrane protein</topology>
    </subcellularLocation>
</comment>
<evidence type="ECO:0000256" key="9">
    <source>
        <dbReference type="ARBA" id="ARBA00023264"/>
    </source>
</evidence>
<keyword evidence="5 11" id="KW-1133">Transmembrane helix</keyword>
<dbReference type="PANTHER" id="PTHR15486">
    <property type="entry name" value="ANCIENT UBIQUITOUS PROTEIN"/>
    <property type="match status" value="1"/>
</dbReference>
<keyword evidence="7 11" id="KW-0472">Membrane</keyword>
<dbReference type="InterPro" id="IPR036412">
    <property type="entry name" value="HAD-like_sf"/>
</dbReference>
<evidence type="ECO:0000256" key="1">
    <source>
        <dbReference type="ARBA" id="ARBA00004141"/>
    </source>
</evidence>
<evidence type="ECO:0000256" key="7">
    <source>
        <dbReference type="ARBA" id="ARBA00023136"/>
    </source>
</evidence>
<protein>
    <submittedName>
        <fullName evidence="13">Glycerol-3-phosphate 2-O-acyltransferase 6</fullName>
    </submittedName>
</protein>
<evidence type="ECO:0000256" key="8">
    <source>
        <dbReference type="ARBA" id="ARBA00023209"/>
    </source>
</evidence>
<feature type="transmembrane region" description="Helical" evidence="11">
    <location>
        <begin position="64"/>
        <end position="86"/>
    </location>
</feature>
<dbReference type="InterPro" id="IPR002123">
    <property type="entry name" value="Plipid/glycerol_acylTrfase"/>
</dbReference>
<keyword evidence="4 11" id="KW-0812">Transmembrane</keyword>
<keyword evidence="6" id="KW-0443">Lipid metabolism</keyword>
<keyword evidence="10" id="KW-0012">Acyltransferase</keyword>
<keyword evidence="3" id="KW-0808">Transferase</keyword>
<keyword evidence="9" id="KW-1208">Phospholipid metabolism</keyword>
<dbReference type="GO" id="GO:0008654">
    <property type="term" value="P:phospholipid biosynthetic process"/>
    <property type="evidence" value="ECO:0007669"/>
    <property type="project" value="UniProtKB-KW"/>
</dbReference>
<dbReference type="Pfam" id="PF23270">
    <property type="entry name" value="HAD_RAM2_N"/>
    <property type="match status" value="1"/>
</dbReference>
<evidence type="ECO:0000256" key="2">
    <source>
        <dbReference type="ARBA" id="ARBA00007937"/>
    </source>
</evidence>
<dbReference type="GO" id="GO:0016020">
    <property type="term" value="C:membrane"/>
    <property type="evidence" value="ECO:0007669"/>
    <property type="project" value="UniProtKB-SubCell"/>
</dbReference>
<dbReference type="Proteomes" id="UP001293254">
    <property type="component" value="Unassembled WGS sequence"/>
</dbReference>
<evidence type="ECO:0000259" key="12">
    <source>
        <dbReference type="SMART" id="SM00563"/>
    </source>
</evidence>
<dbReference type="Pfam" id="PF01553">
    <property type="entry name" value="Acyltransferase"/>
    <property type="match status" value="1"/>
</dbReference>
<keyword evidence="8" id="KW-0594">Phospholipid biosynthesis</keyword>
<evidence type="ECO:0000256" key="6">
    <source>
        <dbReference type="ARBA" id="ARBA00023098"/>
    </source>
</evidence>
<evidence type="ECO:0000313" key="13">
    <source>
        <dbReference type="EMBL" id="KAK4418957.1"/>
    </source>
</evidence>
<reference evidence="13" key="1">
    <citation type="submission" date="2020-06" db="EMBL/GenBank/DDBJ databases">
        <authorList>
            <person name="Li T."/>
            <person name="Hu X."/>
            <person name="Zhang T."/>
            <person name="Song X."/>
            <person name="Zhang H."/>
            <person name="Dai N."/>
            <person name="Sheng W."/>
            <person name="Hou X."/>
            <person name="Wei L."/>
        </authorList>
    </citation>
    <scope>NUCLEOTIDE SEQUENCE</scope>
    <source>
        <strain evidence="13">3651</strain>
        <tissue evidence="13">Leaf</tissue>
    </source>
</reference>
<dbReference type="EMBL" id="JACGWO010000009">
    <property type="protein sequence ID" value="KAK4418957.1"/>
    <property type="molecule type" value="Genomic_DNA"/>
</dbReference>
<feature type="transmembrane region" description="Helical" evidence="11">
    <location>
        <begin position="38"/>
        <end position="58"/>
    </location>
</feature>
<evidence type="ECO:0000256" key="5">
    <source>
        <dbReference type="ARBA" id="ARBA00022989"/>
    </source>
</evidence>
<comment type="caution">
    <text evidence="13">The sequence shown here is derived from an EMBL/GenBank/DDBJ whole genome shotgun (WGS) entry which is preliminary data.</text>
</comment>
<feature type="domain" description="Phospholipid/glycerol acyltransferase" evidence="12">
    <location>
        <begin position="302"/>
        <end position="403"/>
    </location>
</feature>
<dbReference type="GO" id="GO:0010143">
    <property type="term" value="P:cutin biosynthetic process"/>
    <property type="evidence" value="ECO:0007669"/>
    <property type="project" value="UniProtKB-ARBA"/>
</dbReference>
<evidence type="ECO:0000256" key="11">
    <source>
        <dbReference type="SAM" id="Phobius"/>
    </source>
</evidence>
<name>A0AAE1XVX5_9LAMI</name>
<proteinExistence type="inferred from homology"/>
<comment type="similarity">
    <text evidence="2">Belongs to the GPAT/DAPAT family.</text>
</comment>
<evidence type="ECO:0000313" key="14">
    <source>
        <dbReference type="Proteomes" id="UP001293254"/>
    </source>
</evidence>
<dbReference type="InterPro" id="IPR023214">
    <property type="entry name" value="HAD_sf"/>
</dbReference>
<dbReference type="InterPro" id="IPR056462">
    <property type="entry name" value="HAD_RAM2/GPAT1-8"/>
</dbReference>
<dbReference type="PANTHER" id="PTHR15486:SF49">
    <property type="entry name" value="GLYCEROL-3-PHOSPHATE 2-O-ACYLTRANSFERASE 6"/>
    <property type="match status" value="1"/>
</dbReference>
<dbReference type="SUPFAM" id="SSF56784">
    <property type="entry name" value="HAD-like"/>
    <property type="match status" value="1"/>
</dbReference>
<dbReference type="GO" id="GO:0090447">
    <property type="term" value="F:glycerol-3-phosphate 2-O-acyltransferase activity"/>
    <property type="evidence" value="ECO:0007669"/>
    <property type="project" value="UniProtKB-ARBA"/>
</dbReference>
<dbReference type="GO" id="GO:0016791">
    <property type="term" value="F:phosphatase activity"/>
    <property type="evidence" value="ECO:0007669"/>
    <property type="project" value="TreeGrafter"/>
</dbReference>
<feature type="transmembrane region" description="Helical" evidence="11">
    <location>
        <begin position="243"/>
        <end position="265"/>
    </location>
</feature>
<evidence type="ECO:0000256" key="4">
    <source>
        <dbReference type="ARBA" id="ARBA00022692"/>
    </source>
</evidence>
<dbReference type="SUPFAM" id="SSF69593">
    <property type="entry name" value="Glycerol-3-phosphate (1)-acyltransferase"/>
    <property type="match status" value="1"/>
</dbReference>
<reference evidence="13" key="2">
    <citation type="journal article" date="2024" name="Plant">
        <title>Genomic evolution and insights into agronomic trait innovations of Sesamum species.</title>
        <authorList>
            <person name="Miao H."/>
            <person name="Wang L."/>
            <person name="Qu L."/>
            <person name="Liu H."/>
            <person name="Sun Y."/>
            <person name="Le M."/>
            <person name="Wang Q."/>
            <person name="Wei S."/>
            <person name="Zheng Y."/>
            <person name="Lin W."/>
            <person name="Duan Y."/>
            <person name="Cao H."/>
            <person name="Xiong S."/>
            <person name="Wang X."/>
            <person name="Wei L."/>
            <person name="Li C."/>
            <person name="Ma Q."/>
            <person name="Ju M."/>
            <person name="Zhao R."/>
            <person name="Li G."/>
            <person name="Mu C."/>
            <person name="Tian Q."/>
            <person name="Mei H."/>
            <person name="Zhang T."/>
            <person name="Gao T."/>
            <person name="Zhang H."/>
        </authorList>
    </citation>
    <scope>NUCLEOTIDE SEQUENCE</scope>
    <source>
        <strain evidence="13">3651</strain>
    </source>
</reference>
<evidence type="ECO:0000256" key="3">
    <source>
        <dbReference type="ARBA" id="ARBA00022679"/>
    </source>
</evidence>
<organism evidence="13 14">
    <name type="scientific">Sesamum alatum</name>
    <dbReference type="NCBI Taxonomy" id="300844"/>
    <lineage>
        <taxon>Eukaryota</taxon>
        <taxon>Viridiplantae</taxon>
        <taxon>Streptophyta</taxon>
        <taxon>Embryophyta</taxon>
        <taxon>Tracheophyta</taxon>
        <taxon>Spermatophyta</taxon>
        <taxon>Magnoliopsida</taxon>
        <taxon>eudicotyledons</taxon>
        <taxon>Gunneridae</taxon>
        <taxon>Pentapetalae</taxon>
        <taxon>asterids</taxon>
        <taxon>lamiids</taxon>
        <taxon>Lamiales</taxon>
        <taxon>Pedaliaceae</taxon>
        <taxon>Sesamum</taxon>
    </lineage>
</organism>